<keyword evidence="4" id="KW-1185">Reference proteome</keyword>
<evidence type="ECO:0000313" key="4">
    <source>
        <dbReference type="Proteomes" id="UP000219514"/>
    </source>
</evidence>
<evidence type="ECO:0000313" key="3">
    <source>
        <dbReference type="EMBL" id="SNX98573.1"/>
    </source>
</evidence>
<reference evidence="3 4" key="1">
    <citation type="submission" date="2017-09" db="EMBL/GenBank/DDBJ databases">
        <authorList>
            <person name="Ehlers B."/>
            <person name="Leendertz F.H."/>
        </authorList>
    </citation>
    <scope>NUCLEOTIDE SEQUENCE [LARGE SCALE GENOMIC DNA]</scope>
    <source>
        <strain evidence="3 4">DSM 46844</strain>
    </source>
</reference>
<gene>
    <name evidence="3" type="ORF">SAMN06893097_11188</name>
</gene>
<protein>
    <submittedName>
        <fullName evidence="3">Putative regulatory protein, FmdB family</fullName>
    </submittedName>
</protein>
<dbReference type="InterPro" id="IPR013429">
    <property type="entry name" value="Regulatory_FmdB_Zinc_ribbon"/>
</dbReference>
<dbReference type="EMBL" id="OBDO01000011">
    <property type="protein sequence ID" value="SNX98573.1"/>
    <property type="molecule type" value="Genomic_DNA"/>
</dbReference>
<dbReference type="NCBIfam" id="TIGR02605">
    <property type="entry name" value="CxxC_CxxC_SSSS"/>
    <property type="match status" value="1"/>
</dbReference>
<feature type="domain" description="Putative regulatory protein FmdB zinc ribbon" evidence="2">
    <location>
        <begin position="1"/>
        <end position="41"/>
    </location>
</feature>
<name>A0A285EI76_9ACTN</name>
<dbReference type="Proteomes" id="UP000219514">
    <property type="component" value="Unassembled WGS sequence"/>
</dbReference>
<sequence>MATYLFRCPDCSVFEVVQPMAALRPTSPCPACGADAARVYTAPALATVPTGTHRAIDAADASAETPQVVRSIPNGAPRPRSRRWSPVTGPAPVNAARRPAGPHPSLPRW</sequence>
<organism evidence="3 4">
    <name type="scientific">Geodermatophilus sabuli</name>
    <dbReference type="NCBI Taxonomy" id="1564158"/>
    <lineage>
        <taxon>Bacteria</taxon>
        <taxon>Bacillati</taxon>
        <taxon>Actinomycetota</taxon>
        <taxon>Actinomycetes</taxon>
        <taxon>Geodermatophilales</taxon>
        <taxon>Geodermatophilaceae</taxon>
        <taxon>Geodermatophilus</taxon>
    </lineage>
</organism>
<dbReference type="AlphaFoldDB" id="A0A285EI76"/>
<evidence type="ECO:0000259" key="2">
    <source>
        <dbReference type="SMART" id="SM00834"/>
    </source>
</evidence>
<dbReference type="OrthoDB" id="9792898at2"/>
<evidence type="ECO:0000256" key="1">
    <source>
        <dbReference type="SAM" id="MobiDB-lite"/>
    </source>
</evidence>
<feature type="region of interest" description="Disordered" evidence="1">
    <location>
        <begin position="59"/>
        <end position="109"/>
    </location>
</feature>
<dbReference type="SMART" id="SM00834">
    <property type="entry name" value="CxxC_CXXC_SSSS"/>
    <property type="match status" value="1"/>
</dbReference>
<dbReference type="RefSeq" id="WP_097208504.1">
    <property type="nucleotide sequence ID" value="NZ_JACHXB010000002.1"/>
</dbReference>
<proteinExistence type="predicted"/>
<accession>A0A285EI76</accession>
<dbReference type="Pfam" id="PF09723">
    <property type="entry name" value="Zn_ribbon_8"/>
    <property type="match status" value="1"/>
</dbReference>